<dbReference type="SUPFAM" id="SSF161098">
    <property type="entry name" value="MetI-like"/>
    <property type="match status" value="1"/>
</dbReference>
<dbReference type="EMBL" id="BMQC01000006">
    <property type="protein sequence ID" value="GGK29038.1"/>
    <property type="molecule type" value="Genomic_DNA"/>
</dbReference>
<keyword evidence="6 7" id="KW-0472">Membrane</keyword>
<dbReference type="Gene3D" id="1.10.3720.10">
    <property type="entry name" value="MetI-like"/>
    <property type="match status" value="1"/>
</dbReference>
<dbReference type="GO" id="GO:0005886">
    <property type="term" value="C:plasma membrane"/>
    <property type="evidence" value="ECO:0007669"/>
    <property type="project" value="UniProtKB-SubCell"/>
</dbReference>
<accession>A0A8J3BQL9</accession>
<evidence type="ECO:0000313" key="10">
    <source>
        <dbReference type="EMBL" id="GGK29038.1"/>
    </source>
</evidence>
<keyword evidence="2 7" id="KW-0813">Transport</keyword>
<keyword evidence="4 7" id="KW-0812">Transmembrane</keyword>
<organism evidence="10 11">
    <name type="scientific">Pilimelia terevasa</name>
    <dbReference type="NCBI Taxonomy" id="53372"/>
    <lineage>
        <taxon>Bacteria</taxon>
        <taxon>Bacillati</taxon>
        <taxon>Actinomycetota</taxon>
        <taxon>Actinomycetes</taxon>
        <taxon>Micromonosporales</taxon>
        <taxon>Micromonosporaceae</taxon>
        <taxon>Pilimelia</taxon>
    </lineage>
</organism>
<dbReference type="PROSITE" id="PS50928">
    <property type="entry name" value="ABC_TM1"/>
    <property type="match status" value="1"/>
</dbReference>
<comment type="subcellular location">
    <subcellularLocation>
        <location evidence="1 7">Cell membrane</location>
        <topology evidence="1 7">Multi-pass membrane protein</topology>
    </subcellularLocation>
</comment>
<dbReference type="InterPro" id="IPR000515">
    <property type="entry name" value="MetI-like"/>
</dbReference>
<dbReference type="Pfam" id="PF00528">
    <property type="entry name" value="BPD_transp_1"/>
    <property type="match status" value="1"/>
</dbReference>
<evidence type="ECO:0000256" key="8">
    <source>
        <dbReference type="SAM" id="SignalP"/>
    </source>
</evidence>
<reference evidence="10" key="1">
    <citation type="journal article" date="2014" name="Int. J. Syst. Evol. Microbiol.">
        <title>Complete genome sequence of Corynebacterium casei LMG S-19264T (=DSM 44701T), isolated from a smear-ripened cheese.</title>
        <authorList>
            <consortium name="US DOE Joint Genome Institute (JGI-PGF)"/>
            <person name="Walter F."/>
            <person name="Albersmeier A."/>
            <person name="Kalinowski J."/>
            <person name="Ruckert C."/>
        </authorList>
    </citation>
    <scope>NUCLEOTIDE SEQUENCE</scope>
    <source>
        <strain evidence="10">JCM 3091</strain>
    </source>
</reference>
<evidence type="ECO:0000256" key="3">
    <source>
        <dbReference type="ARBA" id="ARBA00022475"/>
    </source>
</evidence>
<feature type="transmembrane region" description="Helical" evidence="7">
    <location>
        <begin position="95"/>
        <end position="118"/>
    </location>
</feature>
<feature type="domain" description="ABC transmembrane type-1" evidence="9">
    <location>
        <begin position="91"/>
        <end position="296"/>
    </location>
</feature>
<dbReference type="GO" id="GO:0055085">
    <property type="term" value="P:transmembrane transport"/>
    <property type="evidence" value="ECO:0007669"/>
    <property type="project" value="InterPro"/>
</dbReference>
<proteinExistence type="inferred from homology"/>
<dbReference type="Proteomes" id="UP000662200">
    <property type="component" value="Unassembled WGS sequence"/>
</dbReference>
<dbReference type="InterPro" id="IPR035906">
    <property type="entry name" value="MetI-like_sf"/>
</dbReference>
<feature type="chain" id="PRO_5035218905" evidence="8">
    <location>
        <begin position="27"/>
        <end position="310"/>
    </location>
</feature>
<evidence type="ECO:0000256" key="4">
    <source>
        <dbReference type="ARBA" id="ARBA00022692"/>
    </source>
</evidence>
<evidence type="ECO:0000259" key="9">
    <source>
        <dbReference type="PROSITE" id="PS50928"/>
    </source>
</evidence>
<comment type="caution">
    <text evidence="10">The sequence shown here is derived from an EMBL/GenBank/DDBJ whole genome shotgun (WGS) entry which is preliminary data.</text>
</comment>
<dbReference type="PANTHER" id="PTHR43163:SF3">
    <property type="entry name" value="PEPTIDE ABC TRANSPORTER PERMEASE PROTEIN"/>
    <property type="match status" value="1"/>
</dbReference>
<dbReference type="AlphaFoldDB" id="A0A8J3BQL9"/>
<keyword evidence="3" id="KW-1003">Cell membrane</keyword>
<keyword evidence="11" id="KW-1185">Reference proteome</keyword>
<keyword evidence="5 7" id="KW-1133">Transmembrane helix</keyword>
<evidence type="ECO:0000256" key="5">
    <source>
        <dbReference type="ARBA" id="ARBA00022989"/>
    </source>
</evidence>
<feature type="signal peptide" evidence="8">
    <location>
        <begin position="1"/>
        <end position="26"/>
    </location>
</feature>
<evidence type="ECO:0000256" key="1">
    <source>
        <dbReference type="ARBA" id="ARBA00004651"/>
    </source>
</evidence>
<evidence type="ECO:0000256" key="6">
    <source>
        <dbReference type="ARBA" id="ARBA00023136"/>
    </source>
</evidence>
<evidence type="ECO:0000256" key="2">
    <source>
        <dbReference type="ARBA" id="ARBA00022448"/>
    </source>
</evidence>
<evidence type="ECO:0000256" key="7">
    <source>
        <dbReference type="RuleBase" id="RU363032"/>
    </source>
</evidence>
<name>A0A8J3BQL9_9ACTN</name>
<sequence length="310" mass="30781">MAGRLLGALAVLLAVTLGVFVATALAAGDAASARLGPAADPATVQALRTELGLDQPPAQRYLGWLGAAARGDLGTSLISGRPVTDLIADRLGNSAILAAAAAAVLTPAALLLGTWAGLRPRRRPDRVVGAASVVLLALPEFVVGVALVSVFAVGLGWLPAVSYLPEGQGPLGQPSVLVLPVAALTLASLAPTVRLVRAGVAVAGAADAAAAARLNGVPEGRVVRCYVLPAALPAALPMLARTLTYLLGGALVVETLFGYPGLASAMVEAVNQRDVPVVQALALLAAAAAVAVNLCADLAARALDPAGSAR</sequence>
<protein>
    <submittedName>
        <fullName evidence="10">Metal transporter</fullName>
    </submittedName>
</protein>
<comment type="similarity">
    <text evidence="7">Belongs to the binding-protein-dependent transport system permease family.</text>
</comment>
<feature type="transmembrane region" description="Helical" evidence="7">
    <location>
        <begin position="177"/>
        <end position="196"/>
    </location>
</feature>
<dbReference type="Pfam" id="PF19300">
    <property type="entry name" value="BPD_transp_1_N"/>
    <property type="match status" value="1"/>
</dbReference>
<feature type="transmembrane region" description="Helical" evidence="7">
    <location>
        <begin position="242"/>
        <end position="260"/>
    </location>
</feature>
<reference evidence="10" key="2">
    <citation type="submission" date="2020-09" db="EMBL/GenBank/DDBJ databases">
        <authorList>
            <person name="Sun Q."/>
            <person name="Ohkuma M."/>
        </authorList>
    </citation>
    <scope>NUCLEOTIDE SEQUENCE</scope>
    <source>
        <strain evidence="10">JCM 3091</strain>
    </source>
</reference>
<feature type="transmembrane region" description="Helical" evidence="7">
    <location>
        <begin position="280"/>
        <end position="300"/>
    </location>
</feature>
<evidence type="ECO:0000313" key="11">
    <source>
        <dbReference type="Proteomes" id="UP000662200"/>
    </source>
</evidence>
<gene>
    <name evidence="10" type="ORF">GCM10010124_22270</name>
</gene>
<keyword evidence="8" id="KW-0732">Signal</keyword>
<dbReference type="InterPro" id="IPR045621">
    <property type="entry name" value="BPD_transp_1_N"/>
</dbReference>
<feature type="transmembrane region" description="Helical" evidence="7">
    <location>
        <begin position="130"/>
        <end position="157"/>
    </location>
</feature>
<dbReference type="PANTHER" id="PTHR43163">
    <property type="entry name" value="DIPEPTIDE TRANSPORT SYSTEM PERMEASE PROTEIN DPPB-RELATED"/>
    <property type="match status" value="1"/>
</dbReference>